<dbReference type="Pfam" id="PF02518">
    <property type="entry name" value="HATPase_c"/>
    <property type="match status" value="1"/>
</dbReference>
<accession>A0ABQ5MHL5</accession>
<dbReference type="InterPro" id="IPR004358">
    <property type="entry name" value="Sig_transdc_His_kin-like_C"/>
</dbReference>
<dbReference type="InterPro" id="IPR005467">
    <property type="entry name" value="His_kinase_dom"/>
</dbReference>
<evidence type="ECO:0000259" key="9">
    <source>
        <dbReference type="PROSITE" id="PS50109"/>
    </source>
</evidence>
<dbReference type="EMBL" id="BRVO01000001">
    <property type="protein sequence ID" value="GLB48432.1"/>
    <property type="molecule type" value="Genomic_DNA"/>
</dbReference>
<keyword evidence="8" id="KW-0812">Transmembrane</keyword>
<dbReference type="PANTHER" id="PTHR43047">
    <property type="entry name" value="TWO-COMPONENT HISTIDINE PROTEIN KINASE"/>
    <property type="match status" value="1"/>
</dbReference>
<gene>
    <name evidence="11" type="ORF">Y10_08000</name>
</gene>
<dbReference type="SMART" id="SM00388">
    <property type="entry name" value="HisKA"/>
    <property type="match status" value="1"/>
</dbReference>
<evidence type="ECO:0000256" key="7">
    <source>
        <dbReference type="SAM" id="Coils"/>
    </source>
</evidence>
<dbReference type="SMART" id="SM00448">
    <property type="entry name" value="REC"/>
    <property type="match status" value="1"/>
</dbReference>
<dbReference type="Pfam" id="PF00512">
    <property type="entry name" value="HisKA"/>
    <property type="match status" value="1"/>
</dbReference>
<evidence type="ECO:0000256" key="5">
    <source>
        <dbReference type="ARBA" id="ARBA00022777"/>
    </source>
</evidence>
<dbReference type="PROSITE" id="PS50109">
    <property type="entry name" value="HIS_KIN"/>
    <property type="match status" value="1"/>
</dbReference>
<name>A0ABQ5MHL5_9FLAO</name>
<dbReference type="CDD" id="cd16922">
    <property type="entry name" value="HATPase_EvgS-ArcB-TorS-like"/>
    <property type="match status" value="1"/>
</dbReference>
<keyword evidence="7" id="KW-0175">Coiled coil</keyword>
<dbReference type="InterPro" id="IPR003661">
    <property type="entry name" value="HisK_dim/P_dom"/>
</dbReference>
<keyword evidence="4" id="KW-0808">Transferase</keyword>
<evidence type="ECO:0000256" key="3">
    <source>
        <dbReference type="ARBA" id="ARBA00022553"/>
    </source>
</evidence>
<dbReference type="Proteomes" id="UP001143543">
    <property type="component" value="Unassembled WGS sequence"/>
</dbReference>
<keyword evidence="5 11" id="KW-0418">Kinase</keyword>
<dbReference type="EC" id="2.7.13.3" evidence="2"/>
<dbReference type="SUPFAM" id="SSF55874">
    <property type="entry name" value="ATPase domain of HSP90 chaperone/DNA topoisomerase II/histidine kinase"/>
    <property type="match status" value="1"/>
</dbReference>
<dbReference type="PROSITE" id="PS50110">
    <property type="entry name" value="RESPONSE_REGULATORY"/>
    <property type="match status" value="1"/>
</dbReference>
<proteinExistence type="predicted"/>
<comment type="catalytic activity">
    <reaction evidence="1">
        <text>ATP + protein L-histidine = ADP + protein N-phospho-L-histidine.</text>
        <dbReference type="EC" id="2.7.13.3"/>
    </reaction>
</comment>
<feature type="transmembrane region" description="Helical" evidence="8">
    <location>
        <begin position="275"/>
        <end position="296"/>
    </location>
</feature>
<sequence>MNTSKRKITFKVFISYLAIALLAVLAGNRILGEIKKLTAVKNEQAEDTSKIIQIGNILTLMYESESMGRAAIQSEDNESLQEYLQKNETLHQEIEALKDRVATENQKELLDSVSGLIDVKINNIKDLRKIRNDDTSETGILDAIQILSNLENYMGRLTVENFVSNPNELDKQTRANLEEYLKILNKYTPSEAPSEADRADMDSIILTSKNLLKKIHLNTATQKRVLKKKEGELMENDMVVSKQLKAILTQLELDVLHTAKILNENRTEILEKSRYTLTASAVIGVLLIIIFSVIILNDFWKAQDLRERLENANNYSNSLLKSREHLISMVSHDLKTPLNTIIGYTELFGKSVTTPKETNYLNHIKNASGFVSQLVDELLDYSKLEAGKIQIEKVPFQIVPSVKETALSIQSIHAKKEIDLIFDIESECDKTYVGDSYRIKQILYNLIGNAYKFTNEGSITIGMQLNATTNHIHISVTDTGIGIAKEKQLLIFEEFQQADDDTVKKFGGSGLGLHISKKLADLMGGTLTVHSTPDKGSTFTLIIPATFANLEQHIEAPEDKNNTPEIDTLQLSAVVIDDDETLLQLSEELLTNAGIEVITYNNGKKALDDIIDMDIDFIITDIQLPEMNGFHFVEVLHQKQIDKPVIAVTGRRDLPANFYTENGFTAVLFKPYKSEELLNTIGTLFANQRFSVTSQKEDKDTSEIIDNNAEHLNFNLRSLAGFVGNDQEALRSVIKQYVKDTTENVAQLNEYFTNNNLQGISDLSHRMLTMLKQLEMNKETEILLVLEKPEGLSTEEMTTLMNNFNNQISVSLQQLKDFYESKP</sequence>
<dbReference type="InterPro" id="IPR036890">
    <property type="entry name" value="HATPase_C_sf"/>
</dbReference>
<dbReference type="PRINTS" id="PR00344">
    <property type="entry name" value="BCTRLSENSOR"/>
</dbReference>
<keyword evidence="3 6" id="KW-0597">Phosphoprotein</keyword>
<dbReference type="Gene3D" id="3.40.50.2300">
    <property type="match status" value="1"/>
</dbReference>
<evidence type="ECO:0000256" key="1">
    <source>
        <dbReference type="ARBA" id="ARBA00000085"/>
    </source>
</evidence>
<feature type="domain" description="Response regulatory" evidence="10">
    <location>
        <begin position="572"/>
        <end position="685"/>
    </location>
</feature>
<dbReference type="RefSeq" id="WP_281764070.1">
    <property type="nucleotide sequence ID" value="NZ_BRVO01000001.1"/>
</dbReference>
<dbReference type="SUPFAM" id="SSF47226">
    <property type="entry name" value="Histidine-containing phosphotransfer domain, HPT domain"/>
    <property type="match status" value="1"/>
</dbReference>
<dbReference type="Gene3D" id="1.10.287.130">
    <property type="match status" value="1"/>
</dbReference>
<comment type="caution">
    <text evidence="11">The sequence shown here is derived from an EMBL/GenBank/DDBJ whole genome shotgun (WGS) entry which is preliminary data.</text>
</comment>
<protein>
    <recommendedName>
        <fullName evidence="2">histidine kinase</fullName>
        <ecNumber evidence="2">2.7.13.3</ecNumber>
    </recommendedName>
</protein>
<evidence type="ECO:0000256" key="6">
    <source>
        <dbReference type="PROSITE-ProRule" id="PRU00169"/>
    </source>
</evidence>
<dbReference type="Pfam" id="PF00072">
    <property type="entry name" value="Response_reg"/>
    <property type="match status" value="1"/>
</dbReference>
<dbReference type="InterPro" id="IPR011006">
    <property type="entry name" value="CheY-like_superfamily"/>
</dbReference>
<dbReference type="SMART" id="SM00387">
    <property type="entry name" value="HATPase_c"/>
    <property type="match status" value="1"/>
</dbReference>
<dbReference type="GO" id="GO:0016301">
    <property type="term" value="F:kinase activity"/>
    <property type="evidence" value="ECO:0007669"/>
    <property type="project" value="UniProtKB-KW"/>
</dbReference>
<feature type="coiled-coil region" evidence="7">
    <location>
        <begin position="80"/>
        <end position="107"/>
    </location>
</feature>
<feature type="domain" description="Histidine kinase" evidence="9">
    <location>
        <begin position="329"/>
        <end position="547"/>
    </location>
</feature>
<dbReference type="Gene3D" id="3.30.565.10">
    <property type="entry name" value="Histidine kinase-like ATPase, C-terminal domain"/>
    <property type="match status" value="1"/>
</dbReference>
<keyword evidence="8" id="KW-0472">Membrane</keyword>
<feature type="modified residue" description="4-aspartylphosphate" evidence="6">
    <location>
        <position position="621"/>
    </location>
</feature>
<keyword evidence="8" id="KW-1133">Transmembrane helix</keyword>
<dbReference type="InterPro" id="IPR036097">
    <property type="entry name" value="HisK_dim/P_sf"/>
</dbReference>
<evidence type="ECO:0000256" key="8">
    <source>
        <dbReference type="SAM" id="Phobius"/>
    </source>
</evidence>
<organism evidence="11 12">
    <name type="scientific">Neptunitalea lumnitzerae</name>
    <dbReference type="NCBI Taxonomy" id="2965509"/>
    <lineage>
        <taxon>Bacteria</taxon>
        <taxon>Pseudomonadati</taxon>
        <taxon>Bacteroidota</taxon>
        <taxon>Flavobacteriia</taxon>
        <taxon>Flavobacteriales</taxon>
        <taxon>Flavobacteriaceae</taxon>
        <taxon>Neptunitalea</taxon>
    </lineage>
</organism>
<dbReference type="InterPro" id="IPR001789">
    <property type="entry name" value="Sig_transdc_resp-reg_receiver"/>
</dbReference>
<evidence type="ECO:0000256" key="4">
    <source>
        <dbReference type="ARBA" id="ARBA00022679"/>
    </source>
</evidence>
<evidence type="ECO:0000256" key="2">
    <source>
        <dbReference type="ARBA" id="ARBA00012438"/>
    </source>
</evidence>
<dbReference type="SUPFAM" id="SSF47384">
    <property type="entry name" value="Homodimeric domain of signal transducing histidine kinase"/>
    <property type="match status" value="1"/>
</dbReference>
<dbReference type="InterPro" id="IPR036641">
    <property type="entry name" value="HPT_dom_sf"/>
</dbReference>
<dbReference type="SUPFAM" id="SSF52172">
    <property type="entry name" value="CheY-like"/>
    <property type="match status" value="1"/>
</dbReference>
<evidence type="ECO:0000313" key="12">
    <source>
        <dbReference type="Proteomes" id="UP001143543"/>
    </source>
</evidence>
<dbReference type="InterPro" id="IPR003594">
    <property type="entry name" value="HATPase_dom"/>
</dbReference>
<keyword evidence="12" id="KW-1185">Reference proteome</keyword>
<evidence type="ECO:0000259" key="10">
    <source>
        <dbReference type="PROSITE" id="PS50110"/>
    </source>
</evidence>
<evidence type="ECO:0000313" key="11">
    <source>
        <dbReference type="EMBL" id="GLB48432.1"/>
    </source>
</evidence>
<dbReference type="CDD" id="cd00082">
    <property type="entry name" value="HisKA"/>
    <property type="match status" value="1"/>
</dbReference>
<reference evidence="11" key="1">
    <citation type="submission" date="2022-07" db="EMBL/GenBank/DDBJ databases">
        <title>Taxonomy of Novel Oxalotrophic and Methylotrophic Bacteria.</title>
        <authorList>
            <person name="Sahin N."/>
            <person name="Tani A."/>
        </authorList>
    </citation>
    <scope>NUCLEOTIDE SEQUENCE</scope>
    <source>
        <strain evidence="11">Y10</strain>
    </source>
</reference>